<reference evidence="2" key="1">
    <citation type="journal article" date="2022" name="New Phytol.">
        <title>Evolutionary transition to the ectomycorrhizal habit in the genomes of a hyperdiverse lineage of mushroom-forming fungi.</title>
        <authorList>
            <person name="Looney B."/>
            <person name="Miyauchi S."/>
            <person name="Morin E."/>
            <person name="Drula E."/>
            <person name="Courty P.E."/>
            <person name="Kohler A."/>
            <person name="Kuo A."/>
            <person name="LaButti K."/>
            <person name="Pangilinan J."/>
            <person name="Lipzen A."/>
            <person name="Riley R."/>
            <person name="Andreopoulos W."/>
            <person name="He G."/>
            <person name="Johnson J."/>
            <person name="Nolan M."/>
            <person name="Tritt A."/>
            <person name="Barry K.W."/>
            <person name="Grigoriev I.V."/>
            <person name="Nagy L.G."/>
            <person name="Hibbett D."/>
            <person name="Henrissat B."/>
            <person name="Matheny P.B."/>
            <person name="Labbe J."/>
            <person name="Martin F.M."/>
        </authorList>
    </citation>
    <scope>NUCLEOTIDE SEQUENCE</scope>
    <source>
        <strain evidence="2">BPL690</strain>
    </source>
</reference>
<evidence type="ECO:0000313" key="2">
    <source>
        <dbReference type="EMBL" id="KAI0292698.1"/>
    </source>
</evidence>
<proteinExistence type="predicted"/>
<keyword evidence="1" id="KW-0472">Membrane</keyword>
<organism evidence="2 3">
    <name type="scientific">Multifurca ochricompacta</name>
    <dbReference type="NCBI Taxonomy" id="376703"/>
    <lineage>
        <taxon>Eukaryota</taxon>
        <taxon>Fungi</taxon>
        <taxon>Dikarya</taxon>
        <taxon>Basidiomycota</taxon>
        <taxon>Agaricomycotina</taxon>
        <taxon>Agaricomycetes</taxon>
        <taxon>Russulales</taxon>
        <taxon>Russulaceae</taxon>
        <taxon>Multifurca</taxon>
    </lineage>
</organism>
<keyword evidence="1" id="KW-0812">Transmembrane</keyword>
<feature type="transmembrane region" description="Helical" evidence="1">
    <location>
        <begin position="53"/>
        <end position="72"/>
    </location>
</feature>
<evidence type="ECO:0000256" key="1">
    <source>
        <dbReference type="SAM" id="Phobius"/>
    </source>
</evidence>
<comment type="caution">
    <text evidence="2">The sequence shown here is derived from an EMBL/GenBank/DDBJ whole genome shotgun (WGS) entry which is preliminary data.</text>
</comment>
<evidence type="ECO:0000313" key="3">
    <source>
        <dbReference type="Proteomes" id="UP001203297"/>
    </source>
</evidence>
<dbReference type="AlphaFoldDB" id="A0AAD4QJW3"/>
<feature type="transmembrane region" description="Helical" evidence="1">
    <location>
        <begin position="21"/>
        <end position="41"/>
    </location>
</feature>
<name>A0AAD4QJW3_9AGAM</name>
<gene>
    <name evidence="2" type="ORF">B0F90DRAFT_224546</name>
</gene>
<dbReference type="Proteomes" id="UP001203297">
    <property type="component" value="Unassembled WGS sequence"/>
</dbReference>
<accession>A0AAD4QJW3</accession>
<protein>
    <submittedName>
        <fullName evidence="2">Uncharacterized protein</fullName>
    </submittedName>
</protein>
<keyword evidence="1" id="KW-1133">Transmembrane helix</keyword>
<dbReference type="EMBL" id="WTXG01000113">
    <property type="protein sequence ID" value="KAI0292698.1"/>
    <property type="molecule type" value="Genomic_DNA"/>
</dbReference>
<sequence>MRFGASTRLVSTVSPRPSHRSIYLICPLSTLCIVFVLYSVFLSISTSPFPSRLLSHDVVGYTYSFFFFFFFVRRSSPTPRALFLRLSTVERSLTDSAQAAFPWAGINSPLQWYRKTDHA</sequence>
<keyword evidence="3" id="KW-1185">Reference proteome</keyword>